<feature type="compositionally biased region" description="Low complexity" evidence="1">
    <location>
        <begin position="422"/>
        <end position="439"/>
    </location>
</feature>
<feature type="compositionally biased region" description="Low complexity" evidence="1">
    <location>
        <begin position="156"/>
        <end position="186"/>
    </location>
</feature>
<proteinExistence type="predicted"/>
<feature type="compositionally biased region" description="Basic and acidic residues" evidence="1">
    <location>
        <begin position="525"/>
        <end position="540"/>
    </location>
</feature>
<feature type="compositionally biased region" description="Basic and acidic residues" evidence="1">
    <location>
        <begin position="129"/>
        <end position="138"/>
    </location>
</feature>
<feature type="compositionally biased region" description="Low complexity" evidence="1">
    <location>
        <begin position="107"/>
        <end position="125"/>
    </location>
</feature>
<evidence type="ECO:0000313" key="3">
    <source>
        <dbReference type="WBParaSite" id="PgR181_g002_t01"/>
    </source>
</evidence>
<feature type="compositionally biased region" description="Low complexity" evidence="1">
    <location>
        <begin position="199"/>
        <end position="208"/>
    </location>
</feature>
<dbReference type="WBParaSite" id="PgR181_g002_t01">
    <property type="protein sequence ID" value="PgR181_g002_t01"/>
    <property type="gene ID" value="PgR181_g002"/>
</dbReference>
<feature type="region of interest" description="Disordered" evidence="1">
    <location>
        <begin position="1"/>
        <end position="547"/>
    </location>
</feature>
<dbReference type="Proteomes" id="UP000887569">
    <property type="component" value="Unplaced"/>
</dbReference>
<keyword evidence="2" id="KW-1185">Reference proteome</keyword>
<evidence type="ECO:0000313" key="2">
    <source>
        <dbReference type="Proteomes" id="UP000887569"/>
    </source>
</evidence>
<feature type="compositionally biased region" description="Gly residues" evidence="1">
    <location>
        <begin position="286"/>
        <end position="300"/>
    </location>
</feature>
<protein>
    <submittedName>
        <fullName evidence="3">Collagen alpha-1(I) chain-like</fullName>
    </submittedName>
</protein>
<reference evidence="3" key="1">
    <citation type="submission" date="2022-11" db="UniProtKB">
        <authorList>
            <consortium name="WormBaseParasite"/>
        </authorList>
    </citation>
    <scope>IDENTIFICATION</scope>
</reference>
<organism evidence="2 3">
    <name type="scientific">Parascaris univalens</name>
    <name type="common">Nematode worm</name>
    <dbReference type="NCBI Taxonomy" id="6257"/>
    <lineage>
        <taxon>Eukaryota</taxon>
        <taxon>Metazoa</taxon>
        <taxon>Ecdysozoa</taxon>
        <taxon>Nematoda</taxon>
        <taxon>Chromadorea</taxon>
        <taxon>Rhabditida</taxon>
        <taxon>Spirurina</taxon>
        <taxon>Ascaridomorpha</taxon>
        <taxon>Ascaridoidea</taxon>
        <taxon>Ascarididae</taxon>
        <taxon>Parascaris</taxon>
    </lineage>
</organism>
<sequence>MAECVRPGQVRSGGAEDAAHGPPGAWPGPDPPASRFFGPGRVTGGLEATRSRKRPWGGRRVRSYVPGGTLGCEKPERPWPPATRALARTSGSRVPARPGGRVAGSTRQAGGPRRPQPLPRRQGSPEPSKPSEKAERPRVPRRVGARRGHLVDPARLRAGAIRSRAAGAEPAGAAARGPRGRSSAAAEEPEGLRAEARAPRGPAGASAEHWSMPALAPGRGTKVRRGHAVDPAGRPGAPGKSRARVAGFWSRRSQGAQPRPPKPRARALRQRTSGRNRAPPGPGPSPGGTAGPTRMGGGPGESRARVRGVSNRRRPGTTQTARAPAPCAARSGAGGGVGHLVEPGARGPGDQVRAGQLVDPSPARLRAGTSSLAPPTRYRGGVEPRGGECCRPCTADGEEGGAGGEAQGHAAAARRPRPAAPRPRGAGPRPAAPRAASAPRAHRRGPRPRPPWEGAAGLPPRRATCSAAPPPSFPVPSDPGRRPRRGRRGGGAVPRRGRAGGALPALSARLPRPPGRRRSAGRAGEGGRGRTGTDRPRTDETNPCVEG</sequence>
<feature type="compositionally biased region" description="Low complexity" evidence="1">
    <location>
        <begin position="501"/>
        <end position="510"/>
    </location>
</feature>
<evidence type="ECO:0000256" key="1">
    <source>
        <dbReference type="SAM" id="MobiDB-lite"/>
    </source>
</evidence>
<dbReference type="AlphaFoldDB" id="A0A915CII4"/>
<feature type="compositionally biased region" description="Pro residues" evidence="1">
    <location>
        <begin position="468"/>
        <end position="477"/>
    </location>
</feature>
<name>A0A915CII4_PARUN</name>
<feature type="compositionally biased region" description="Basic residues" evidence="1">
    <location>
        <begin position="139"/>
        <end position="148"/>
    </location>
</feature>
<feature type="compositionally biased region" description="Basic residues" evidence="1">
    <location>
        <begin position="261"/>
        <end position="274"/>
    </location>
</feature>
<accession>A0A915CII4</accession>
<feature type="compositionally biased region" description="Basic residues" evidence="1">
    <location>
        <begin position="51"/>
        <end position="62"/>
    </location>
</feature>